<name>A0A0V0R1K8_PSEPJ</name>
<feature type="compositionally biased region" description="Low complexity" evidence="2">
    <location>
        <begin position="862"/>
        <end position="873"/>
    </location>
</feature>
<proteinExistence type="predicted"/>
<feature type="compositionally biased region" description="Basic and acidic residues" evidence="2">
    <location>
        <begin position="806"/>
        <end position="817"/>
    </location>
</feature>
<feature type="coiled-coil region" evidence="1">
    <location>
        <begin position="299"/>
        <end position="326"/>
    </location>
</feature>
<feature type="compositionally biased region" description="Polar residues" evidence="2">
    <location>
        <begin position="739"/>
        <end position="768"/>
    </location>
</feature>
<dbReference type="Proteomes" id="UP000054937">
    <property type="component" value="Unassembled WGS sequence"/>
</dbReference>
<keyword evidence="4" id="KW-1185">Reference proteome</keyword>
<gene>
    <name evidence="3" type="ORF">PPERSA_08601</name>
</gene>
<organism evidence="3 4">
    <name type="scientific">Pseudocohnilembus persalinus</name>
    <name type="common">Ciliate</name>
    <dbReference type="NCBI Taxonomy" id="266149"/>
    <lineage>
        <taxon>Eukaryota</taxon>
        <taxon>Sar</taxon>
        <taxon>Alveolata</taxon>
        <taxon>Ciliophora</taxon>
        <taxon>Intramacronucleata</taxon>
        <taxon>Oligohymenophorea</taxon>
        <taxon>Scuticociliatia</taxon>
        <taxon>Philasterida</taxon>
        <taxon>Pseudocohnilembidae</taxon>
        <taxon>Pseudocohnilembus</taxon>
    </lineage>
</organism>
<accession>A0A0V0R1K8</accession>
<protein>
    <submittedName>
        <fullName evidence="3">Uncharacterized protein</fullName>
    </submittedName>
</protein>
<evidence type="ECO:0000256" key="1">
    <source>
        <dbReference type="SAM" id="Coils"/>
    </source>
</evidence>
<reference evidence="3 4" key="1">
    <citation type="journal article" date="2015" name="Sci. Rep.">
        <title>Genome of the facultative scuticociliatosis pathogen Pseudocohnilembus persalinus provides insight into its virulence through horizontal gene transfer.</title>
        <authorList>
            <person name="Xiong J."/>
            <person name="Wang G."/>
            <person name="Cheng J."/>
            <person name="Tian M."/>
            <person name="Pan X."/>
            <person name="Warren A."/>
            <person name="Jiang C."/>
            <person name="Yuan D."/>
            <person name="Miao W."/>
        </authorList>
    </citation>
    <scope>NUCLEOTIDE SEQUENCE [LARGE SCALE GENOMIC DNA]</scope>
    <source>
        <strain evidence="3">36N120E</strain>
    </source>
</reference>
<feature type="region of interest" description="Disordered" evidence="2">
    <location>
        <begin position="699"/>
        <end position="888"/>
    </location>
</feature>
<evidence type="ECO:0000313" key="4">
    <source>
        <dbReference type="Proteomes" id="UP000054937"/>
    </source>
</evidence>
<dbReference type="InParanoid" id="A0A0V0R1K8"/>
<sequence length="888" mass="104717">MCSCLAGIFHFEGPPSFEKVSNIFQQNSISITKIQTKILHYIVFFKSLKVILEDGNLEDPIQDDFQMILQALEGEDMSLRPEKAMEIIIEFIENFAEQQNWVFVLKGLYIFDTCVEENIQLKFLQNLKFKNYQKYRYDEEFKDVDVEEILGSYLKSIKFKAELFNQPDPLVKLNQKKRKMRMETMMSLNILIQETKKIYLVEKQILHFSSLIKQQLIKHKLFKNIATRNLYDLLGLFRTHVQAVSVLLEKKDKNQDLESEPKYTQICYDIYIALIEISVRIQDFVNFFKKNKVTAFNNLDSKMLILKQQENILQNLEDQMQYYGEQQQTPVVEITNARVNIEQHSISGVQVIQERDSEMSQSVKRSKAPFSVCTPILTTQGGELNDERSKYFVQYDFKDNSQKFDPQVFQEFKNQYSTDNKDFKRQFKGSKSLILESKENNQENEGKKSDNLIDKINQQIGLEVIHEHQKSEMDKKTTSDNHSQINQAKNLQEFFPEIQNLHTNNNTLNKKKKRSFQLNKSIDFANQFEVEQNQTPKVRGQSFQENTNQNEVQQEIQNRQILEEMVQNKNQSKISFQNQEECQDKEKEKQKNDNEIQIIKSPIQSYSSSTPEIIISNAELLQQTIFPNQQNLSSNENKIIHLSDTYSSSNKSDINSWQILKKNDEHINNKQLNQSSIKEENIQSNSENNNKSLNTIEEAKQEQEQNKVSFSQKEKSKSEEKIQEQEQIQVKRRTKKQSSEIINKSSQISDTDQNIRVQNSDNNLQNSLKKSKQQSEENQDSCQNLNEPTYKQQQMEQKQSQDEYNLENKDPQQKNLEDQFEEQEQNKEILQQSPDNQEKISENQNFSRQESVQNENQDQDQNESQNQNENKNQNQKKRKNKKNKRKNK</sequence>
<dbReference type="AlphaFoldDB" id="A0A0V0R1K8"/>
<feature type="compositionally biased region" description="Basic and acidic residues" evidence="2">
    <location>
        <begin position="712"/>
        <end position="724"/>
    </location>
</feature>
<feature type="compositionally biased region" description="Polar residues" evidence="2">
    <location>
        <begin position="780"/>
        <end position="791"/>
    </location>
</feature>
<evidence type="ECO:0000256" key="2">
    <source>
        <dbReference type="SAM" id="MobiDB-lite"/>
    </source>
</evidence>
<feature type="compositionally biased region" description="Basic residues" evidence="2">
    <location>
        <begin position="874"/>
        <end position="888"/>
    </location>
</feature>
<dbReference type="EMBL" id="LDAU01000064">
    <property type="protein sequence ID" value="KRX08402.1"/>
    <property type="molecule type" value="Genomic_DNA"/>
</dbReference>
<comment type="caution">
    <text evidence="3">The sequence shown here is derived from an EMBL/GenBank/DDBJ whole genome shotgun (WGS) entry which is preliminary data.</text>
</comment>
<evidence type="ECO:0000313" key="3">
    <source>
        <dbReference type="EMBL" id="KRX08402.1"/>
    </source>
</evidence>
<keyword evidence="1" id="KW-0175">Coiled coil</keyword>